<organism evidence="3 4">
    <name type="scientific">Marinoscillum furvescens DSM 4134</name>
    <dbReference type="NCBI Taxonomy" id="1122208"/>
    <lineage>
        <taxon>Bacteria</taxon>
        <taxon>Pseudomonadati</taxon>
        <taxon>Bacteroidota</taxon>
        <taxon>Cytophagia</taxon>
        <taxon>Cytophagales</taxon>
        <taxon>Reichenbachiellaceae</taxon>
        <taxon>Marinoscillum</taxon>
    </lineage>
</organism>
<dbReference type="InterPro" id="IPR023393">
    <property type="entry name" value="START-like_dom_sf"/>
</dbReference>
<reference evidence="3 4" key="1">
    <citation type="submission" date="2018-07" db="EMBL/GenBank/DDBJ databases">
        <title>Genomic Encyclopedia of Type Strains, Phase IV (KMG-IV): sequencing the most valuable type-strain genomes for metagenomic binning, comparative biology and taxonomic classification.</title>
        <authorList>
            <person name="Goeker M."/>
        </authorList>
    </citation>
    <scope>NUCLEOTIDE SEQUENCE [LARGE SCALE GENOMIC DNA]</scope>
    <source>
        <strain evidence="3 4">DSM 4134</strain>
    </source>
</reference>
<dbReference type="CDD" id="cd07814">
    <property type="entry name" value="SRPBCC_CalC_Aha1-like"/>
    <property type="match status" value="1"/>
</dbReference>
<dbReference type="AlphaFoldDB" id="A0A3D9KW97"/>
<evidence type="ECO:0000313" key="4">
    <source>
        <dbReference type="Proteomes" id="UP000256779"/>
    </source>
</evidence>
<evidence type="ECO:0000313" key="3">
    <source>
        <dbReference type="EMBL" id="RED92296.1"/>
    </source>
</evidence>
<protein>
    <submittedName>
        <fullName evidence="3">Uncharacterized protein YndB with AHSA1/START domain</fullName>
    </submittedName>
</protein>
<gene>
    <name evidence="3" type="ORF">C7460_13110</name>
</gene>
<dbReference type="Pfam" id="PF08327">
    <property type="entry name" value="AHSA1"/>
    <property type="match status" value="1"/>
</dbReference>
<proteinExistence type="inferred from homology"/>
<dbReference type="InterPro" id="IPR013538">
    <property type="entry name" value="ASHA1/2-like_C"/>
</dbReference>
<sequence>MKQSDPPIVVEKPLAATRVSVWQALTQLDQMHQWYFENLPDFKPEPGFKVRFPVRSETRTFTHRWTVMEVMEFKHIKVRWQYDEYPGDSTVTFSLVERNEHTHITVTCEILADFPEAIPEFERESCIGGWEYFLGRLQNYLSSI</sequence>
<dbReference type="Gene3D" id="3.30.530.20">
    <property type="match status" value="1"/>
</dbReference>
<name>A0A3D9KW97_MARFU</name>
<dbReference type="SUPFAM" id="SSF55961">
    <property type="entry name" value="Bet v1-like"/>
    <property type="match status" value="1"/>
</dbReference>
<accession>A0A3D9KW97</accession>
<evidence type="ECO:0000259" key="2">
    <source>
        <dbReference type="Pfam" id="PF08327"/>
    </source>
</evidence>
<comment type="similarity">
    <text evidence="1">Belongs to the AHA1 family.</text>
</comment>
<dbReference type="Proteomes" id="UP000256779">
    <property type="component" value="Unassembled WGS sequence"/>
</dbReference>
<keyword evidence="4" id="KW-1185">Reference proteome</keyword>
<comment type="caution">
    <text evidence="3">The sequence shown here is derived from an EMBL/GenBank/DDBJ whole genome shotgun (WGS) entry which is preliminary data.</text>
</comment>
<dbReference type="EMBL" id="QREG01000031">
    <property type="protein sequence ID" value="RED92296.1"/>
    <property type="molecule type" value="Genomic_DNA"/>
</dbReference>
<evidence type="ECO:0000256" key="1">
    <source>
        <dbReference type="ARBA" id="ARBA00006817"/>
    </source>
</evidence>
<feature type="domain" description="Activator of Hsp90 ATPase homologue 1/2-like C-terminal" evidence="2">
    <location>
        <begin position="16"/>
        <end position="141"/>
    </location>
</feature>